<dbReference type="GO" id="GO:0000196">
    <property type="term" value="P:cell integrity MAPK cascade"/>
    <property type="evidence" value="ECO:0007669"/>
    <property type="project" value="EnsemblFungi"/>
</dbReference>
<dbReference type="STRING" id="436907.A7TDQ2"/>
<protein>
    <recommendedName>
        <fullName evidence="2">non-specific serine/threonine protein kinase</fullName>
        <ecNumber evidence="2">2.7.11.1</ecNumber>
    </recommendedName>
</protein>
<dbReference type="Proteomes" id="UP000000267">
    <property type="component" value="Unassembled WGS sequence"/>
</dbReference>
<dbReference type="InterPro" id="IPR017441">
    <property type="entry name" value="Protein_kinase_ATP_BS"/>
</dbReference>
<feature type="domain" description="Protein kinase" evidence="12">
    <location>
        <begin position="14"/>
        <end position="289"/>
    </location>
</feature>
<comment type="catalytic activity">
    <reaction evidence="8">
        <text>L-threonyl-[protein] + ATP = O-phospho-L-threonyl-[protein] + ADP + H(+)</text>
        <dbReference type="Rhea" id="RHEA:46608"/>
        <dbReference type="Rhea" id="RHEA-COMP:11060"/>
        <dbReference type="Rhea" id="RHEA-COMP:11605"/>
        <dbReference type="ChEBI" id="CHEBI:15378"/>
        <dbReference type="ChEBI" id="CHEBI:30013"/>
        <dbReference type="ChEBI" id="CHEBI:30616"/>
        <dbReference type="ChEBI" id="CHEBI:61977"/>
        <dbReference type="ChEBI" id="CHEBI:456216"/>
        <dbReference type="EC" id="2.7.11.1"/>
    </reaction>
</comment>
<evidence type="ECO:0000256" key="8">
    <source>
        <dbReference type="ARBA" id="ARBA00047899"/>
    </source>
</evidence>
<dbReference type="PROSITE" id="PS00107">
    <property type="entry name" value="PROTEIN_KINASE_ATP"/>
    <property type="match status" value="1"/>
</dbReference>
<feature type="region of interest" description="Disordered" evidence="11">
    <location>
        <begin position="810"/>
        <end position="834"/>
    </location>
</feature>
<dbReference type="Pfam" id="PF25347">
    <property type="entry name" value="PH_PKH3_C"/>
    <property type="match status" value="1"/>
</dbReference>
<comment type="similarity">
    <text evidence="1">Belongs to the protein kinase superfamily. AGC Ser/Thr protein kinase family. PDPK1 subfamily.</text>
</comment>
<dbReference type="FunFam" id="3.30.200.20:FF:000191">
    <property type="entry name" value="3-phosphoinositide-dependent protein kinase 2-like"/>
    <property type="match status" value="1"/>
</dbReference>
<dbReference type="GO" id="GO:0005524">
    <property type="term" value="F:ATP binding"/>
    <property type="evidence" value="ECO:0007669"/>
    <property type="project" value="UniProtKB-UniRule"/>
</dbReference>
<dbReference type="GeneID" id="5547879"/>
<dbReference type="PhylomeDB" id="A7TDQ2"/>
<feature type="compositionally biased region" description="Low complexity" evidence="11">
    <location>
        <begin position="684"/>
        <end position="698"/>
    </location>
</feature>
<dbReference type="PROSITE" id="PS00108">
    <property type="entry name" value="PROTEIN_KINASE_ST"/>
    <property type="match status" value="1"/>
</dbReference>
<dbReference type="CDD" id="cd05581">
    <property type="entry name" value="STKc_PDK1"/>
    <property type="match status" value="1"/>
</dbReference>
<accession>A7TDQ2</accession>
<keyword evidence="5 10" id="KW-0547">Nucleotide-binding</keyword>
<feature type="binding site" evidence="10">
    <location>
        <position position="44"/>
    </location>
    <ligand>
        <name>ATP</name>
        <dbReference type="ChEBI" id="CHEBI:30616"/>
    </ligand>
</feature>
<dbReference type="Gene3D" id="3.30.200.20">
    <property type="entry name" value="Phosphorylase Kinase, domain 1"/>
    <property type="match status" value="1"/>
</dbReference>
<dbReference type="Pfam" id="PF00069">
    <property type="entry name" value="Pkinase"/>
    <property type="match status" value="1"/>
</dbReference>
<proteinExistence type="inferred from homology"/>
<dbReference type="AlphaFoldDB" id="A7TDQ2"/>
<dbReference type="GO" id="GO:0004674">
    <property type="term" value="F:protein serine/threonine kinase activity"/>
    <property type="evidence" value="ECO:0007669"/>
    <property type="project" value="UniProtKB-KW"/>
</dbReference>
<dbReference type="EC" id="2.7.11.1" evidence="2"/>
<dbReference type="InParanoid" id="A7TDQ2"/>
<dbReference type="InterPro" id="IPR008271">
    <property type="entry name" value="Ser/Thr_kinase_AS"/>
</dbReference>
<dbReference type="eggNOG" id="KOG0592">
    <property type="taxonomic scope" value="Eukaryota"/>
</dbReference>
<evidence type="ECO:0000256" key="1">
    <source>
        <dbReference type="ARBA" id="ARBA00010006"/>
    </source>
</evidence>
<evidence type="ECO:0000256" key="6">
    <source>
        <dbReference type="ARBA" id="ARBA00022777"/>
    </source>
</evidence>
<evidence type="ECO:0000256" key="2">
    <source>
        <dbReference type="ARBA" id="ARBA00012513"/>
    </source>
</evidence>
<dbReference type="SMART" id="SM00220">
    <property type="entry name" value="S_TKc"/>
    <property type="match status" value="1"/>
</dbReference>
<dbReference type="GO" id="GO:0010606">
    <property type="term" value="P:positive regulation of cytoplasmic mRNA processing body assembly"/>
    <property type="evidence" value="ECO:0007669"/>
    <property type="project" value="UniProtKB-ARBA"/>
</dbReference>
<dbReference type="InterPro" id="IPR000719">
    <property type="entry name" value="Prot_kinase_dom"/>
</dbReference>
<keyword evidence="6" id="KW-0418">Kinase</keyword>
<keyword evidence="4" id="KW-0808">Transferase</keyword>
<evidence type="ECO:0000256" key="7">
    <source>
        <dbReference type="ARBA" id="ARBA00022840"/>
    </source>
</evidence>
<evidence type="ECO:0000259" key="12">
    <source>
        <dbReference type="PROSITE" id="PS50011"/>
    </source>
</evidence>
<dbReference type="GO" id="GO:0060211">
    <property type="term" value="P:regulation of nuclear-transcribed mRNA poly(A) tail shortening"/>
    <property type="evidence" value="ECO:0007669"/>
    <property type="project" value="UniProtKB-ARBA"/>
</dbReference>
<dbReference type="FunFam" id="1.10.510.10:FF:000534">
    <property type="entry name" value="Serine/threonine-protein kinase PKH2"/>
    <property type="match status" value="1"/>
</dbReference>
<dbReference type="InterPro" id="IPR039046">
    <property type="entry name" value="PDPK1"/>
</dbReference>
<feature type="region of interest" description="Disordered" evidence="11">
    <location>
        <begin position="455"/>
        <end position="487"/>
    </location>
</feature>
<keyword evidence="14" id="KW-1185">Reference proteome</keyword>
<dbReference type="GO" id="GO:0005938">
    <property type="term" value="C:cell cortex"/>
    <property type="evidence" value="ECO:0007669"/>
    <property type="project" value="UniProtKB-ARBA"/>
</dbReference>
<dbReference type="InterPro" id="IPR011009">
    <property type="entry name" value="Kinase-like_dom_sf"/>
</dbReference>
<reference evidence="13 14" key="1">
    <citation type="journal article" date="2007" name="Proc. Natl. Acad. Sci. U.S.A.">
        <title>Independent sorting-out of thousands of duplicated gene pairs in two yeast species descended from a whole-genome duplication.</title>
        <authorList>
            <person name="Scannell D.R."/>
            <person name="Frank A.C."/>
            <person name="Conant G.C."/>
            <person name="Byrne K.P."/>
            <person name="Woolfit M."/>
            <person name="Wolfe K.H."/>
        </authorList>
    </citation>
    <scope>NUCLEOTIDE SEQUENCE [LARGE SCALE GENOMIC DNA]</scope>
    <source>
        <strain evidence="14">ATCC 22028 / DSM 70294 / BCRC 21397 / CBS 2163 / NBRC 10782 / NRRL Y-8283 / UCD 57-17</strain>
    </source>
</reference>
<dbReference type="HOGENOM" id="CLU_008400_0_0_1"/>
<dbReference type="GO" id="GO:0032511">
    <property type="term" value="P:late endosome to vacuole transport via multivesicular body sorting pathway"/>
    <property type="evidence" value="ECO:0007669"/>
    <property type="project" value="UniProtKB-ARBA"/>
</dbReference>
<keyword evidence="7 10" id="KW-0067">ATP-binding</keyword>
<evidence type="ECO:0000256" key="4">
    <source>
        <dbReference type="ARBA" id="ARBA00022679"/>
    </source>
</evidence>
<feature type="region of interest" description="Disordered" evidence="11">
    <location>
        <begin position="382"/>
        <end position="423"/>
    </location>
</feature>
<feature type="compositionally biased region" description="Polar residues" evidence="11">
    <location>
        <begin position="411"/>
        <end position="423"/>
    </location>
</feature>
<evidence type="ECO:0000256" key="5">
    <source>
        <dbReference type="ARBA" id="ARBA00022741"/>
    </source>
</evidence>
<dbReference type="EMBL" id="DS480378">
    <property type="protein sequence ID" value="EDO19522.1"/>
    <property type="molecule type" value="Genomic_DNA"/>
</dbReference>
<dbReference type="OrthoDB" id="347657at2759"/>
<evidence type="ECO:0000256" key="11">
    <source>
        <dbReference type="SAM" id="MobiDB-lite"/>
    </source>
</evidence>
<feature type="compositionally biased region" description="Low complexity" evidence="11">
    <location>
        <begin position="382"/>
        <end position="410"/>
    </location>
</feature>
<comment type="catalytic activity">
    <reaction evidence="9">
        <text>L-seryl-[protein] + ATP = O-phospho-L-seryl-[protein] + ADP + H(+)</text>
        <dbReference type="Rhea" id="RHEA:17989"/>
        <dbReference type="Rhea" id="RHEA-COMP:9863"/>
        <dbReference type="Rhea" id="RHEA-COMP:11604"/>
        <dbReference type="ChEBI" id="CHEBI:15378"/>
        <dbReference type="ChEBI" id="CHEBI:29999"/>
        <dbReference type="ChEBI" id="CHEBI:30616"/>
        <dbReference type="ChEBI" id="CHEBI:83421"/>
        <dbReference type="ChEBI" id="CHEBI:456216"/>
        <dbReference type="EC" id="2.7.11.1"/>
    </reaction>
</comment>
<feature type="region of interest" description="Disordered" evidence="11">
    <location>
        <begin position="666"/>
        <end position="749"/>
    </location>
</feature>
<gene>
    <name evidence="13" type="ORF">Kpol_1018p54</name>
</gene>
<keyword evidence="3" id="KW-0723">Serine/threonine-protein kinase</keyword>
<dbReference type="PROSITE" id="PS50011">
    <property type="entry name" value="PROTEIN_KINASE_DOM"/>
    <property type="match status" value="1"/>
</dbReference>
<name>A7TDQ2_VANPO</name>
<dbReference type="OMA" id="CSKRHII"/>
<organism evidence="14">
    <name type="scientific">Vanderwaltozyma polyspora (strain ATCC 22028 / DSM 70294 / BCRC 21397 / CBS 2163 / NBRC 10782 / NRRL Y-8283 / UCD 57-17)</name>
    <name type="common">Kluyveromyces polysporus</name>
    <dbReference type="NCBI Taxonomy" id="436907"/>
    <lineage>
        <taxon>Eukaryota</taxon>
        <taxon>Fungi</taxon>
        <taxon>Dikarya</taxon>
        <taxon>Ascomycota</taxon>
        <taxon>Saccharomycotina</taxon>
        <taxon>Saccharomycetes</taxon>
        <taxon>Saccharomycetales</taxon>
        <taxon>Saccharomycetaceae</taxon>
        <taxon>Vanderwaltozyma</taxon>
    </lineage>
</organism>
<dbReference type="InterPro" id="IPR050236">
    <property type="entry name" value="Ser_Thr_kinase_AGC"/>
</dbReference>
<dbReference type="SUPFAM" id="SSF56112">
    <property type="entry name" value="Protein kinase-like (PK-like)"/>
    <property type="match status" value="1"/>
</dbReference>
<evidence type="ECO:0000256" key="3">
    <source>
        <dbReference type="ARBA" id="ARBA00022527"/>
    </source>
</evidence>
<feature type="compositionally biased region" description="Polar residues" evidence="11">
    <location>
        <begin position="466"/>
        <end position="482"/>
    </location>
</feature>
<dbReference type="Gene3D" id="1.10.510.10">
    <property type="entry name" value="Transferase(Phosphotransferase) domain 1"/>
    <property type="match status" value="1"/>
</dbReference>
<evidence type="ECO:0000313" key="14">
    <source>
        <dbReference type="Proteomes" id="UP000000267"/>
    </source>
</evidence>
<dbReference type="FunCoup" id="A7TDQ2">
    <property type="interactions" value="325"/>
</dbReference>
<dbReference type="RefSeq" id="XP_001647380.1">
    <property type="nucleotide sequence ID" value="XM_001647330.1"/>
</dbReference>
<dbReference type="PANTHER" id="PTHR24356">
    <property type="entry name" value="SERINE/THREONINE-PROTEIN KINASE"/>
    <property type="match status" value="1"/>
</dbReference>
<dbReference type="KEGG" id="vpo:Kpol_1018p54"/>
<dbReference type="InterPro" id="IPR057614">
    <property type="entry name" value="PH_PKH3_C"/>
</dbReference>
<feature type="compositionally biased region" description="Polar residues" evidence="11">
    <location>
        <begin position="705"/>
        <end position="726"/>
    </location>
</feature>
<evidence type="ECO:0000313" key="13">
    <source>
        <dbReference type="EMBL" id="EDO19522.1"/>
    </source>
</evidence>
<dbReference type="PANTHER" id="PTHR24356:SF405">
    <property type="entry name" value="SERINE_THREONINE-PROTEIN KINASE PKH3"/>
    <property type="match status" value="1"/>
</dbReference>
<sequence length="834" mass="94522">MSSYALKKHSPHDYIFKQELGHGSYSTVYKAVDKKNLKKCFAIKVCSKRHIIKENKVKYVTIEKNVLNSLGRENHPGIIKLYYTFHDQDNLYFVLSYAINGELLQLLHKMKTFNEVWSIHFCAQIIDALEFIHSKGIIHRDLKPENILLDKNSNLMITDFGAAYIQKNNDNKENITTKSNGSHPCLVNTNSSFVGTAEYVSPELLLYNHSGYGSDIWALGCMIFQFLEGLPPFRGENELKTFEKIVALEYKWSDQFKISSLVKDLVRKILTVNPQDRITLSEIKKHSWLNLVDWDNKQKIWSSVWNIPKGTNNLINCPPVSSTSSLQQNNSIINDRQLHVINTPLRNIPITKQKKKKKKPTKVSNTTSSIVEWRKRLGISSLNISNNSNSTANSNSSNSSLDLTTSNDSNPVTNFSSNEVNQLNDMDKVADDEFNFNGLSRSDIPPEVKKEHISAPINNYPLPKSASMNKIPTTPKYSQPSTKLKEKPVNPRIVKQELVYIHEIPYNEAGAEMSLTGYKNIDNDLITSLVSNHGSELRSSEDLTPDLLTLYKDGSLIYKTIKKKKNTNKVKSYEELLMVNIADSDLSMYDFEFNEVTKSGFLILEKYQSKIWFISLPLLNFLLPSTPFKSESINREESWVDCLFKSRQLLEDQQLITQMMSKTSIEQKVAPKKGNLEGNNNSYPATNTLLPSPPTSASSKKELHVSTNKVKQQVRRSSQGIPSNKHTVAHVSNSAPPSPGPSPNSTIRSHATKAPIKKYTAPSNMVISSSRYEVLQTLRKEGPFDPNYYKTKEELNTNQERQLNNYRTRVASSGASAAFKNLQKRRLTQSPNPN</sequence>
<evidence type="ECO:0000256" key="9">
    <source>
        <dbReference type="ARBA" id="ARBA00048679"/>
    </source>
</evidence>
<evidence type="ECO:0000256" key="10">
    <source>
        <dbReference type="PROSITE-ProRule" id="PRU10141"/>
    </source>
</evidence>